<dbReference type="AlphaFoldDB" id="A0A6N7Q6C9"/>
<accession>A0A6N7Q6C9</accession>
<dbReference type="OrthoDB" id="5512314at2"/>
<organism evidence="2 3">
    <name type="scientific">Polyangium spumosum</name>
    <dbReference type="NCBI Taxonomy" id="889282"/>
    <lineage>
        <taxon>Bacteria</taxon>
        <taxon>Pseudomonadati</taxon>
        <taxon>Myxococcota</taxon>
        <taxon>Polyangia</taxon>
        <taxon>Polyangiales</taxon>
        <taxon>Polyangiaceae</taxon>
        <taxon>Polyangium</taxon>
    </lineage>
</organism>
<evidence type="ECO:0000313" key="2">
    <source>
        <dbReference type="EMBL" id="MRG98460.1"/>
    </source>
</evidence>
<keyword evidence="3" id="KW-1185">Reference proteome</keyword>
<dbReference type="Pfam" id="PF09346">
    <property type="entry name" value="SMI1_KNR4"/>
    <property type="match status" value="1"/>
</dbReference>
<dbReference type="InterPro" id="IPR018958">
    <property type="entry name" value="Knr4/Smi1-like_dom"/>
</dbReference>
<proteinExistence type="predicted"/>
<gene>
    <name evidence="2" type="ORF">GF068_42085</name>
</gene>
<dbReference type="SMART" id="SM00860">
    <property type="entry name" value="SMI1_KNR4"/>
    <property type="match status" value="1"/>
</dbReference>
<evidence type="ECO:0000259" key="1">
    <source>
        <dbReference type="SMART" id="SM00860"/>
    </source>
</evidence>
<dbReference type="RefSeq" id="WP_153825229.1">
    <property type="nucleotide sequence ID" value="NZ_WJIE01000033.1"/>
</dbReference>
<protein>
    <submittedName>
        <fullName evidence="2">SMI1/KNR4 family protein</fullName>
    </submittedName>
</protein>
<dbReference type="Proteomes" id="UP000440224">
    <property type="component" value="Unassembled WGS sequence"/>
</dbReference>
<name>A0A6N7Q6C9_9BACT</name>
<reference evidence="2 3" key="1">
    <citation type="submission" date="2019-10" db="EMBL/GenBank/DDBJ databases">
        <title>A soil myxobacterium in the family Polyangiaceae.</title>
        <authorList>
            <person name="Li Y."/>
            <person name="Wang J."/>
        </authorList>
    </citation>
    <scope>NUCLEOTIDE SEQUENCE [LARGE SCALE GENOMIC DNA]</scope>
    <source>
        <strain evidence="2 3">DSM 14734</strain>
    </source>
</reference>
<dbReference type="EMBL" id="WJIE01000033">
    <property type="protein sequence ID" value="MRG98460.1"/>
    <property type="molecule type" value="Genomic_DNA"/>
</dbReference>
<dbReference type="SUPFAM" id="SSF160631">
    <property type="entry name" value="SMI1/KNR4-like"/>
    <property type="match status" value="1"/>
</dbReference>
<evidence type="ECO:0000313" key="3">
    <source>
        <dbReference type="Proteomes" id="UP000440224"/>
    </source>
</evidence>
<dbReference type="InterPro" id="IPR037883">
    <property type="entry name" value="Knr4/Smi1-like_sf"/>
</dbReference>
<comment type="caution">
    <text evidence="2">The sequence shown here is derived from an EMBL/GenBank/DDBJ whole genome shotgun (WGS) entry which is preliminary data.</text>
</comment>
<sequence>MQATIDNPYGPTSRAEIAQFETRQKLSLPDEYKAFLLKYNGGMPTPNGFAIPGWHGQESSLGVFYGIHEHPDYSLDGACETYEERVPADLIPIGTDAFGNNVCMGWKGKRRGKVYFWDHEDELDEHGRFRQDYGNVYPLANSLTEFLNNLREWEDEECE</sequence>
<dbReference type="Gene3D" id="3.40.1580.10">
    <property type="entry name" value="SMI1/KNR4-like"/>
    <property type="match status" value="1"/>
</dbReference>
<feature type="domain" description="Knr4/Smi1-like" evidence="1">
    <location>
        <begin position="11"/>
        <end position="149"/>
    </location>
</feature>